<feature type="transmembrane region" description="Helical" evidence="6">
    <location>
        <begin position="457"/>
        <end position="478"/>
    </location>
</feature>
<name>A0A1I7G1A3_9PROT</name>
<dbReference type="PRINTS" id="PR01435">
    <property type="entry name" value="NPOXDRDTASE5"/>
</dbReference>
<dbReference type="AlphaFoldDB" id="A0A1I7G1A3"/>
<dbReference type="InterPro" id="IPR018393">
    <property type="entry name" value="NADHpl_OxRdtase_5_subgr"/>
</dbReference>
<feature type="transmembrane region" description="Helical" evidence="6">
    <location>
        <begin position="141"/>
        <end position="161"/>
    </location>
</feature>
<dbReference type="PANTHER" id="PTHR42829">
    <property type="entry name" value="NADH-UBIQUINONE OXIDOREDUCTASE CHAIN 5"/>
    <property type="match status" value="1"/>
</dbReference>
<evidence type="ECO:0000256" key="2">
    <source>
        <dbReference type="ARBA" id="ARBA00022692"/>
    </source>
</evidence>
<dbReference type="GO" id="GO:0012505">
    <property type="term" value="C:endomembrane system"/>
    <property type="evidence" value="ECO:0007669"/>
    <property type="project" value="UniProtKB-SubCell"/>
</dbReference>
<dbReference type="GO" id="GO:0003954">
    <property type="term" value="F:NADH dehydrogenase activity"/>
    <property type="evidence" value="ECO:0007669"/>
    <property type="project" value="TreeGrafter"/>
</dbReference>
<evidence type="ECO:0000256" key="3">
    <source>
        <dbReference type="ARBA" id="ARBA00022989"/>
    </source>
</evidence>
<feature type="transmembrane region" description="Helical" evidence="6">
    <location>
        <begin position="6"/>
        <end position="24"/>
    </location>
</feature>
<feature type="transmembrane region" description="Helical" evidence="6">
    <location>
        <begin position="80"/>
        <end position="104"/>
    </location>
</feature>
<feature type="transmembrane region" description="Helical" evidence="6">
    <location>
        <begin position="116"/>
        <end position="135"/>
    </location>
</feature>
<proteinExistence type="predicted"/>
<feature type="transmembrane region" description="Helical" evidence="6">
    <location>
        <begin position="513"/>
        <end position="534"/>
    </location>
</feature>
<comment type="subcellular location">
    <subcellularLocation>
        <location evidence="1">Endomembrane system</location>
        <topology evidence="1">Multi-pass membrane protein</topology>
    </subcellularLocation>
    <subcellularLocation>
        <location evidence="5">Membrane</location>
        <topology evidence="5">Multi-pass membrane protein</topology>
    </subcellularLocation>
</comment>
<dbReference type="GO" id="GO:0008137">
    <property type="term" value="F:NADH dehydrogenase (ubiquinone) activity"/>
    <property type="evidence" value="ECO:0007669"/>
    <property type="project" value="InterPro"/>
</dbReference>
<accession>A0A1I7G1A3</accession>
<dbReference type="Pfam" id="PF00361">
    <property type="entry name" value="Proton_antipo_M"/>
    <property type="match status" value="1"/>
</dbReference>
<keyword evidence="4 6" id="KW-0472">Membrane</keyword>
<dbReference type="EMBL" id="FPBZ01000003">
    <property type="protein sequence ID" value="SFU42215.1"/>
    <property type="molecule type" value="Genomic_DNA"/>
</dbReference>
<keyword evidence="2 5" id="KW-0812">Transmembrane</keyword>
<dbReference type="InterPro" id="IPR001750">
    <property type="entry name" value="ND/Mrp_TM"/>
</dbReference>
<dbReference type="GO" id="GO:0015990">
    <property type="term" value="P:electron transport coupled proton transport"/>
    <property type="evidence" value="ECO:0007669"/>
    <property type="project" value="TreeGrafter"/>
</dbReference>
<evidence type="ECO:0000313" key="10">
    <source>
        <dbReference type="Proteomes" id="UP000182649"/>
    </source>
</evidence>
<dbReference type="InterPro" id="IPR001516">
    <property type="entry name" value="Proton_antipo_N"/>
</dbReference>
<evidence type="ECO:0000256" key="1">
    <source>
        <dbReference type="ARBA" id="ARBA00004127"/>
    </source>
</evidence>
<feature type="transmembrane region" description="Helical" evidence="6">
    <location>
        <begin position="420"/>
        <end position="445"/>
    </location>
</feature>
<dbReference type="RefSeq" id="WP_074973376.1">
    <property type="nucleotide sequence ID" value="NZ_FPBZ01000003.1"/>
</dbReference>
<feature type="domain" description="NADH:quinone oxidoreductase/Mrp antiporter transmembrane" evidence="7">
    <location>
        <begin position="136"/>
        <end position="429"/>
    </location>
</feature>
<dbReference type="NCBIfam" id="TIGR01974">
    <property type="entry name" value="NDH_I_L"/>
    <property type="match status" value="1"/>
</dbReference>
<evidence type="ECO:0000259" key="8">
    <source>
        <dbReference type="Pfam" id="PF00662"/>
    </source>
</evidence>
<organism evidence="9 10">
    <name type="scientific">Nitrosospira multiformis</name>
    <dbReference type="NCBI Taxonomy" id="1231"/>
    <lineage>
        <taxon>Bacteria</taxon>
        <taxon>Pseudomonadati</taxon>
        <taxon>Pseudomonadota</taxon>
        <taxon>Betaproteobacteria</taxon>
        <taxon>Nitrosomonadales</taxon>
        <taxon>Nitrosomonadaceae</taxon>
        <taxon>Nitrosospira</taxon>
    </lineage>
</organism>
<evidence type="ECO:0000313" key="9">
    <source>
        <dbReference type="EMBL" id="SFU42215.1"/>
    </source>
</evidence>
<dbReference type="Gene3D" id="1.20.5.2700">
    <property type="match status" value="1"/>
</dbReference>
<feature type="transmembrane region" description="Helical" evidence="6">
    <location>
        <begin position="173"/>
        <end position="197"/>
    </location>
</feature>
<evidence type="ECO:0000256" key="6">
    <source>
        <dbReference type="SAM" id="Phobius"/>
    </source>
</evidence>
<keyword evidence="3 6" id="KW-1133">Transmembrane helix</keyword>
<feature type="transmembrane region" description="Helical" evidence="6">
    <location>
        <begin position="31"/>
        <end position="51"/>
    </location>
</feature>
<dbReference type="InterPro" id="IPR003945">
    <property type="entry name" value="NU5C-like"/>
</dbReference>
<gene>
    <name evidence="9" type="ORF">SAMN05216417_10360</name>
</gene>
<dbReference type="PANTHER" id="PTHR42829:SF2">
    <property type="entry name" value="NADH-UBIQUINONE OXIDOREDUCTASE CHAIN 5"/>
    <property type="match status" value="1"/>
</dbReference>
<dbReference type="NCBIfam" id="NF005141">
    <property type="entry name" value="PRK06590.1"/>
    <property type="match status" value="1"/>
</dbReference>
<reference evidence="9 10" key="1">
    <citation type="submission" date="2016-10" db="EMBL/GenBank/DDBJ databases">
        <authorList>
            <person name="de Groot N.N."/>
        </authorList>
    </citation>
    <scope>NUCLEOTIDE SEQUENCE [LARGE SCALE GENOMIC DNA]</scope>
    <source>
        <strain evidence="9 10">Nl14</strain>
    </source>
</reference>
<feature type="domain" description="NADH-Ubiquinone oxidoreductase (complex I) chain 5 N-terminal" evidence="8">
    <location>
        <begin position="70"/>
        <end position="120"/>
    </location>
</feature>
<dbReference type="PRINTS" id="PR01434">
    <property type="entry name" value="NADHDHGNASE5"/>
</dbReference>
<feature type="transmembrane region" description="Helical" evidence="6">
    <location>
        <begin position="310"/>
        <end position="336"/>
    </location>
</feature>
<sequence>MLPLLWLIPTLPLAGFLLLVLGGNHLGHRSIAVIGTGSVALAAFIAILIGIDFVAAPPPGFVFRQEAWTWIAVVDFSPGIVFYLDALSLVMVLVVTVISFLIHLYSTEFMRRDEGYARFFAYMNLFVGSMCILVLADNLLFLYLGWEGVGLCSYLLIGFWYRDPANGRAARKAFIVTRVGDTAMAIGFFLLFTHLGTLDIQPLMQRATQQWPEGSELAILAAALLLGGAVGKSAQLPLQTWLPDAMAGPTPVSALMHAATMVTAGVYLIARTHALFTLAPVVQLAVAVVGALTLLLAGFSALAQNDIKRVLAYSTISQLGYMFLALGVGAWSAAIFHLVTHAFFKALLFLSAGVVIMSLHEEHDIFRMGALRKKLPVTFWTFLIGSASLAALPLVTAGFYSKDLILLQAWSSTGGNPWLWAAGWGGAILTGLYIFRVVFLVFFGQERTATPPETRRPGLRITIPLVVLAAFSLVGGWIETPPFLGNLTLFSDFVQHALPSTQVVHDGKNDETILELLAVAASLGSIALAYLLFLRYPAFLHRLMLIPALARIREFWHFGWGFDSFYEFLFVRPYVWLAHADQRDVIDDIYRMAIACTLRWLQKIKRHDLIDNIYSGLAGLCLFFHRALSATQSGQVRRYAAAIAAGSIGIIFMGVFAWSSLH</sequence>
<evidence type="ECO:0000256" key="4">
    <source>
        <dbReference type="ARBA" id="ARBA00023136"/>
    </source>
</evidence>
<dbReference type="OrthoDB" id="9811798at2"/>
<feature type="transmembrane region" description="Helical" evidence="6">
    <location>
        <begin position="379"/>
        <end position="400"/>
    </location>
</feature>
<dbReference type="Pfam" id="PF00662">
    <property type="entry name" value="Proton_antipo_N"/>
    <property type="match status" value="1"/>
</dbReference>
<feature type="transmembrane region" description="Helical" evidence="6">
    <location>
        <begin position="639"/>
        <end position="661"/>
    </location>
</feature>
<feature type="transmembrane region" description="Helical" evidence="6">
    <location>
        <begin position="282"/>
        <end position="303"/>
    </location>
</feature>
<dbReference type="GO" id="GO:0016020">
    <property type="term" value="C:membrane"/>
    <property type="evidence" value="ECO:0007669"/>
    <property type="project" value="UniProtKB-SubCell"/>
</dbReference>
<evidence type="ECO:0000256" key="5">
    <source>
        <dbReference type="RuleBase" id="RU000320"/>
    </source>
</evidence>
<protein>
    <submittedName>
        <fullName evidence="9">NADH dehydrogenase subunit L</fullName>
    </submittedName>
</protein>
<evidence type="ECO:0000259" key="7">
    <source>
        <dbReference type="Pfam" id="PF00361"/>
    </source>
</evidence>
<feature type="transmembrane region" description="Helical" evidence="6">
    <location>
        <begin position="342"/>
        <end position="359"/>
    </location>
</feature>
<dbReference type="GO" id="GO:0042773">
    <property type="term" value="P:ATP synthesis coupled electron transport"/>
    <property type="evidence" value="ECO:0007669"/>
    <property type="project" value="InterPro"/>
</dbReference>
<dbReference type="Proteomes" id="UP000182649">
    <property type="component" value="Unassembled WGS sequence"/>
</dbReference>